<name>A0AAV0WMZ3_9HEMI</name>
<organism evidence="2 3">
    <name type="scientific">Macrosiphum euphorbiae</name>
    <name type="common">potato aphid</name>
    <dbReference type="NCBI Taxonomy" id="13131"/>
    <lineage>
        <taxon>Eukaryota</taxon>
        <taxon>Metazoa</taxon>
        <taxon>Ecdysozoa</taxon>
        <taxon>Arthropoda</taxon>
        <taxon>Hexapoda</taxon>
        <taxon>Insecta</taxon>
        <taxon>Pterygota</taxon>
        <taxon>Neoptera</taxon>
        <taxon>Paraneoptera</taxon>
        <taxon>Hemiptera</taxon>
        <taxon>Sternorrhyncha</taxon>
        <taxon>Aphidomorpha</taxon>
        <taxon>Aphidoidea</taxon>
        <taxon>Aphididae</taxon>
        <taxon>Macrosiphini</taxon>
        <taxon>Macrosiphum</taxon>
    </lineage>
</organism>
<gene>
    <name evidence="2" type="ORF">MEUPH1_LOCUS12888</name>
</gene>
<reference evidence="2 3" key="1">
    <citation type="submission" date="2023-01" db="EMBL/GenBank/DDBJ databases">
        <authorList>
            <person name="Whitehead M."/>
        </authorList>
    </citation>
    <scope>NUCLEOTIDE SEQUENCE [LARGE SCALE GENOMIC DNA]</scope>
</reference>
<evidence type="ECO:0000313" key="2">
    <source>
        <dbReference type="EMBL" id="CAI6357241.1"/>
    </source>
</evidence>
<dbReference type="AlphaFoldDB" id="A0AAV0WMZ3"/>
<dbReference type="EMBL" id="CARXXK010000002">
    <property type="protein sequence ID" value="CAI6357241.1"/>
    <property type="molecule type" value="Genomic_DNA"/>
</dbReference>
<sequence>MYYTDNSFNTTDVSEVVKVNSIEPTFLVPNLIEVPHKENNQDITDVNDPSKYYLTLNRSSPYTSSNSSPSTSTPNHQKYGKYKPMEWTIETILELLHTSNDGRFVLADSKTNNGSLSDDGQNTLIKLLINFLLQDNSKGSDLFFRKIATLICEVFPSEQKSVYFIPAGEGNTHAKGKLVERWTNVSRRLRSIGAIKSDN</sequence>
<evidence type="ECO:0000313" key="3">
    <source>
        <dbReference type="Proteomes" id="UP001160148"/>
    </source>
</evidence>
<evidence type="ECO:0000256" key="1">
    <source>
        <dbReference type="SAM" id="MobiDB-lite"/>
    </source>
</evidence>
<protein>
    <submittedName>
        <fullName evidence="2">Uncharacterized protein</fullName>
    </submittedName>
</protein>
<accession>A0AAV0WMZ3</accession>
<proteinExistence type="predicted"/>
<feature type="compositionally biased region" description="Low complexity" evidence="1">
    <location>
        <begin position="58"/>
        <end position="75"/>
    </location>
</feature>
<feature type="region of interest" description="Disordered" evidence="1">
    <location>
        <begin position="58"/>
        <end position="79"/>
    </location>
</feature>
<keyword evidence="3" id="KW-1185">Reference proteome</keyword>
<dbReference type="Proteomes" id="UP001160148">
    <property type="component" value="Unassembled WGS sequence"/>
</dbReference>
<comment type="caution">
    <text evidence="2">The sequence shown here is derived from an EMBL/GenBank/DDBJ whole genome shotgun (WGS) entry which is preliminary data.</text>
</comment>